<evidence type="ECO:0000256" key="2">
    <source>
        <dbReference type="ARBA" id="ARBA00004604"/>
    </source>
</evidence>
<feature type="region of interest" description="Disordered" evidence="8">
    <location>
        <begin position="151"/>
        <end position="170"/>
    </location>
</feature>
<dbReference type="OrthoDB" id="4069371at2759"/>
<dbReference type="InterPro" id="IPR031404">
    <property type="entry name" value="Rrt14"/>
</dbReference>
<keyword evidence="10" id="KW-1185">Reference proteome</keyword>
<keyword evidence="6 7" id="KW-0539">Nucleus</keyword>
<evidence type="ECO:0000256" key="4">
    <source>
        <dbReference type="ARBA" id="ARBA00023015"/>
    </source>
</evidence>
<organism evidence="9 10">
    <name type="scientific">Torulaspora globosa</name>
    <dbReference type="NCBI Taxonomy" id="48254"/>
    <lineage>
        <taxon>Eukaryota</taxon>
        <taxon>Fungi</taxon>
        <taxon>Dikarya</taxon>
        <taxon>Ascomycota</taxon>
        <taxon>Saccharomycotina</taxon>
        <taxon>Saccharomycetes</taxon>
        <taxon>Saccharomycetales</taxon>
        <taxon>Saccharomycetaceae</taxon>
        <taxon>Torulaspora</taxon>
    </lineage>
</organism>
<comment type="similarity">
    <text evidence="3 7">Belongs to the RRT14 family.</text>
</comment>
<feature type="compositionally biased region" description="Acidic residues" evidence="8">
    <location>
        <begin position="193"/>
        <end position="202"/>
    </location>
</feature>
<evidence type="ECO:0000256" key="5">
    <source>
        <dbReference type="ARBA" id="ARBA00023163"/>
    </source>
</evidence>
<dbReference type="GO" id="GO:0005730">
    <property type="term" value="C:nucleolus"/>
    <property type="evidence" value="ECO:0007669"/>
    <property type="project" value="UniProtKB-SubCell"/>
</dbReference>
<keyword evidence="4 7" id="KW-0805">Transcription regulation</keyword>
<comment type="function">
    <text evidence="1 7">Involved in ribosome biogenesis, probably through modulation of rDNA transcription.</text>
</comment>
<evidence type="ECO:0000256" key="3">
    <source>
        <dbReference type="ARBA" id="ARBA00007142"/>
    </source>
</evidence>
<reference evidence="9 10" key="1">
    <citation type="submission" date="2020-06" db="EMBL/GenBank/DDBJ databases">
        <title>The yeast mating-type switching endonuclease HO is a domesticated member of an unorthodox homing genetic element family.</title>
        <authorList>
            <person name="Coughlan A.Y."/>
            <person name="Lombardi L."/>
            <person name="Braun-Galleani S."/>
            <person name="Martos A.R."/>
            <person name="Galeote V."/>
            <person name="Bigey F."/>
            <person name="Dequin S."/>
            <person name="Byrne K.P."/>
            <person name="Wolfe K.H."/>
        </authorList>
    </citation>
    <scope>NUCLEOTIDE SEQUENCE [LARGE SCALE GENOMIC DNA]</scope>
    <source>
        <strain evidence="9 10">CBS764</strain>
    </source>
</reference>
<feature type="region of interest" description="Disordered" evidence="8">
    <location>
        <begin position="25"/>
        <end position="47"/>
    </location>
</feature>
<proteinExistence type="inferred from homology"/>
<evidence type="ECO:0000313" key="10">
    <source>
        <dbReference type="Proteomes" id="UP000515788"/>
    </source>
</evidence>
<feature type="region of interest" description="Disordered" evidence="8">
    <location>
        <begin position="176"/>
        <end position="202"/>
    </location>
</feature>
<dbReference type="Pfam" id="PF17075">
    <property type="entry name" value="RRT14"/>
    <property type="match status" value="1"/>
</dbReference>
<accession>A0A7G3ZD43</accession>
<sequence length="202" mass="23001">MSENAQLQATAAVNELLGTLLPGAKKISVSDGGRSQGRGSHRGSKAKLIDRNLKRMVELRERDEVALKKRQKKKKIRAIKCSRASREEIEQAAKLRVLEEHRKRGNLSAKERKYLNKLAERNARNVDAWELEDEEKEELRELQQRIIGQISADRPTRGQARRKKIKTFKEEIKPVADRRYPGLTPGLAPVGLSDEEESSDED</sequence>
<protein>
    <recommendedName>
        <fullName evidence="7">Regulator of rDNA transcription 14</fullName>
    </recommendedName>
</protein>
<name>A0A7G3ZD43_9SACH</name>
<evidence type="ECO:0000256" key="7">
    <source>
        <dbReference type="RuleBase" id="RU362137"/>
    </source>
</evidence>
<dbReference type="Proteomes" id="UP000515788">
    <property type="component" value="Chromosome 2"/>
</dbReference>
<dbReference type="EMBL" id="CP059247">
    <property type="protein sequence ID" value="QLL31429.1"/>
    <property type="molecule type" value="Genomic_DNA"/>
</dbReference>
<keyword evidence="5 7" id="KW-0804">Transcription</keyword>
<gene>
    <name evidence="7" type="primary">RRT14</name>
    <name evidence="9" type="ORF">HG536_0B02920</name>
</gene>
<evidence type="ECO:0000256" key="6">
    <source>
        <dbReference type="ARBA" id="ARBA00023242"/>
    </source>
</evidence>
<evidence type="ECO:0000256" key="8">
    <source>
        <dbReference type="SAM" id="MobiDB-lite"/>
    </source>
</evidence>
<evidence type="ECO:0000256" key="1">
    <source>
        <dbReference type="ARBA" id="ARBA00002711"/>
    </source>
</evidence>
<dbReference type="AlphaFoldDB" id="A0A7G3ZD43"/>
<evidence type="ECO:0000313" key="9">
    <source>
        <dbReference type="EMBL" id="QLL31429.1"/>
    </source>
</evidence>
<comment type="subcellular location">
    <subcellularLocation>
        <location evidence="2 7">Nucleus</location>
        <location evidence="2 7">Nucleolus</location>
    </subcellularLocation>
</comment>